<organism evidence="1 2">
    <name type="scientific">Pedobacter punctiformis</name>
    <dbReference type="NCBI Taxonomy" id="3004097"/>
    <lineage>
        <taxon>Bacteria</taxon>
        <taxon>Pseudomonadati</taxon>
        <taxon>Bacteroidota</taxon>
        <taxon>Sphingobacteriia</taxon>
        <taxon>Sphingobacteriales</taxon>
        <taxon>Sphingobacteriaceae</taxon>
        <taxon>Pedobacter</taxon>
    </lineage>
</organism>
<keyword evidence="2" id="KW-1185">Reference proteome</keyword>
<gene>
    <name evidence="1" type="ORF">O0955_01340</name>
</gene>
<sequence length="133" mass="15308">MVAQKLLEGNVLWSYDHELDVKTSWFKKIAGLFSFLPPLHHHEGDILLTDHSLSITGDEDLILPLRDIEEVFIGFDELFPASSVKNFGVFWQPIRLKASPGMADELTIYMVINYNGLFTANKDWFNTLIRLLR</sequence>
<accession>A0ABT4L3Y1</accession>
<protein>
    <submittedName>
        <fullName evidence="1">Uncharacterized protein</fullName>
    </submittedName>
</protein>
<dbReference type="Proteomes" id="UP001144347">
    <property type="component" value="Unassembled WGS sequence"/>
</dbReference>
<evidence type="ECO:0000313" key="1">
    <source>
        <dbReference type="EMBL" id="MCZ4242635.1"/>
    </source>
</evidence>
<comment type="caution">
    <text evidence="1">The sequence shown here is derived from an EMBL/GenBank/DDBJ whole genome shotgun (WGS) entry which is preliminary data.</text>
</comment>
<dbReference type="EMBL" id="JAPWGM010000001">
    <property type="protein sequence ID" value="MCZ4242635.1"/>
    <property type="molecule type" value="Genomic_DNA"/>
</dbReference>
<evidence type="ECO:0000313" key="2">
    <source>
        <dbReference type="Proteomes" id="UP001144347"/>
    </source>
</evidence>
<name>A0ABT4L3Y1_9SPHI</name>
<reference evidence="1" key="1">
    <citation type="submission" date="2022-12" db="EMBL/GenBank/DDBJ databases">
        <title>Genome sequence of HCMS5-2.</title>
        <authorList>
            <person name="Woo H."/>
        </authorList>
    </citation>
    <scope>NUCLEOTIDE SEQUENCE</scope>
    <source>
        <strain evidence="1">HCMS5-2</strain>
    </source>
</reference>
<dbReference type="RefSeq" id="WP_269425728.1">
    <property type="nucleotide sequence ID" value="NZ_JAPWGM010000001.1"/>
</dbReference>
<proteinExistence type="predicted"/>